<dbReference type="RefSeq" id="WP_310911662.1">
    <property type="nucleotide sequence ID" value="NZ_JAVLVT010000003.1"/>
</dbReference>
<dbReference type="NCBIfam" id="TIGR01256">
    <property type="entry name" value="modA"/>
    <property type="match status" value="1"/>
</dbReference>
<dbReference type="Pfam" id="PF13531">
    <property type="entry name" value="SBP_bac_11"/>
    <property type="match status" value="1"/>
</dbReference>
<name>A0ABU2H547_9ACTN</name>
<evidence type="ECO:0000256" key="1">
    <source>
        <dbReference type="ARBA" id="ARBA00009175"/>
    </source>
</evidence>
<keyword evidence="3" id="KW-0732">Signal</keyword>
<organism evidence="4 5">
    <name type="scientific">Lipingzhangella rawalii</name>
    <dbReference type="NCBI Taxonomy" id="2055835"/>
    <lineage>
        <taxon>Bacteria</taxon>
        <taxon>Bacillati</taxon>
        <taxon>Actinomycetota</taxon>
        <taxon>Actinomycetes</taxon>
        <taxon>Streptosporangiales</taxon>
        <taxon>Nocardiopsidaceae</taxon>
        <taxon>Lipingzhangella</taxon>
    </lineage>
</organism>
<proteinExistence type="inferred from homology"/>
<dbReference type="CDD" id="cd13539">
    <property type="entry name" value="PBP2_AvModA"/>
    <property type="match status" value="1"/>
</dbReference>
<protein>
    <submittedName>
        <fullName evidence="4">Molybdate ABC transporter substrate-binding protein</fullName>
    </submittedName>
</protein>
<evidence type="ECO:0000256" key="3">
    <source>
        <dbReference type="ARBA" id="ARBA00022729"/>
    </source>
</evidence>
<accession>A0ABU2H547</accession>
<dbReference type="InterPro" id="IPR050682">
    <property type="entry name" value="ModA/WtpA"/>
</dbReference>
<dbReference type="PROSITE" id="PS51257">
    <property type="entry name" value="PROKAR_LIPOPROTEIN"/>
    <property type="match status" value="1"/>
</dbReference>
<dbReference type="InterPro" id="IPR044084">
    <property type="entry name" value="AvModA-like_subst-bd"/>
</dbReference>
<dbReference type="Proteomes" id="UP001250214">
    <property type="component" value="Unassembled WGS sequence"/>
</dbReference>
<dbReference type="PANTHER" id="PTHR30632">
    <property type="entry name" value="MOLYBDATE-BINDING PERIPLASMIC PROTEIN"/>
    <property type="match status" value="1"/>
</dbReference>
<dbReference type="Gene3D" id="3.40.190.10">
    <property type="entry name" value="Periplasmic binding protein-like II"/>
    <property type="match status" value="2"/>
</dbReference>
<sequence>MPALPARTAGAGAAVLLLVGGCGADATAEPATQIHIAAASDLQFALDEVIRVAEQDRADDLSVSVTYGSSGTFVQQIANGAPVDLYLSADQDYAEQLIEDGHADEDSLFRYAVGRMVVWAPEDSPADPDQGLAGLTAESVDTVALANPEHAPYGAAAVAALEDAGVYEDVSDKLVRGENIAQAAEFVRSGNADVGVLALSLARAPEMRDEGSYAEVPLESFPRLNQAGVVLAEAPAEAEELASYLQSSDGQAILADYGFYPPEWDGD</sequence>
<dbReference type="PANTHER" id="PTHR30632:SF14">
    <property type="entry name" value="TUNGSTATE_MOLYBDATE_CHROMATE-BINDING PROTEIN MODA"/>
    <property type="match status" value="1"/>
</dbReference>
<evidence type="ECO:0000256" key="2">
    <source>
        <dbReference type="ARBA" id="ARBA00022723"/>
    </source>
</evidence>
<keyword evidence="5" id="KW-1185">Reference proteome</keyword>
<dbReference type="PIRSF" id="PIRSF004846">
    <property type="entry name" value="ModA"/>
    <property type="match status" value="1"/>
</dbReference>
<keyword evidence="2" id="KW-0479">Metal-binding</keyword>
<comment type="caution">
    <text evidence="4">The sequence shown here is derived from an EMBL/GenBank/DDBJ whole genome shotgun (WGS) entry which is preliminary data.</text>
</comment>
<evidence type="ECO:0000313" key="5">
    <source>
        <dbReference type="Proteomes" id="UP001250214"/>
    </source>
</evidence>
<comment type="similarity">
    <text evidence="1">Belongs to the bacterial solute-binding protein ModA family.</text>
</comment>
<evidence type="ECO:0000313" key="4">
    <source>
        <dbReference type="EMBL" id="MDS1270122.1"/>
    </source>
</evidence>
<gene>
    <name evidence="4" type="primary">modA</name>
    <name evidence="4" type="ORF">RIF23_07425</name>
</gene>
<dbReference type="InterPro" id="IPR005950">
    <property type="entry name" value="ModA"/>
</dbReference>
<dbReference type="EMBL" id="JAVLVT010000003">
    <property type="protein sequence ID" value="MDS1270122.1"/>
    <property type="molecule type" value="Genomic_DNA"/>
</dbReference>
<reference evidence="5" key="1">
    <citation type="submission" date="2023-07" db="EMBL/GenBank/DDBJ databases">
        <title>Novel species in the genus Lipingzhangella isolated from Sambhar Salt Lake.</title>
        <authorList>
            <person name="Jiya N."/>
            <person name="Kajale S."/>
            <person name="Sharma A."/>
        </authorList>
    </citation>
    <scope>NUCLEOTIDE SEQUENCE [LARGE SCALE GENOMIC DNA]</scope>
    <source>
        <strain evidence="5">LS1_29</strain>
    </source>
</reference>
<dbReference type="SUPFAM" id="SSF53850">
    <property type="entry name" value="Periplasmic binding protein-like II"/>
    <property type="match status" value="1"/>
</dbReference>